<dbReference type="GO" id="GO:0005737">
    <property type="term" value="C:cytoplasm"/>
    <property type="evidence" value="ECO:0007669"/>
    <property type="project" value="TreeGrafter"/>
</dbReference>
<evidence type="ECO:0000256" key="3">
    <source>
        <dbReference type="SAM" id="MobiDB-lite"/>
    </source>
</evidence>
<dbReference type="STRING" id="94237.ENSMMOP00000001718"/>
<dbReference type="FunFam" id="1.10.150.50:FF:000008">
    <property type="entry name" value="Neurabin-1 isoform 1-like protein"/>
    <property type="match status" value="1"/>
</dbReference>
<dbReference type="PROSITE" id="PS50105">
    <property type="entry name" value="SAM_DOMAIN"/>
    <property type="match status" value="1"/>
</dbReference>
<dbReference type="OMA" id="KSSHQYQ"/>
<feature type="compositionally biased region" description="Low complexity" evidence="3">
    <location>
        <begin position="88"/>
        <end position="103"/>
    </location>
</feature>
<name>A0A3Q3VME2_MOLML</name>
<dbReference type="Proteomes" id="UP000261620">
    <property type="component" value="Unplaced"/>
</dbReference>
<feature type="region of interest" description="Disordered" evidence="3">
    <location>
        <begin position="338"/>
        <end position="358"/>
    </location>
</feature>
<feature type="region of interest" description="Disordered" evidence="3">
    <location>
        <begin position="32"/>
        <end position="103"/>
    </location>
</feature>
<dbReference type="CDD" id="cd09512">
    <property type="entry name" value="SAM_Neurabin-like"/>
    <property type="match status" value="1"/>
</dbReference>
<dbReference type="PANTHER" id="PTHR16154:SF24">
    <property type="entry name" value="NEURABIN-2"/>
    <property type="match status" value="1"/>
</dbReference>
<dbReference type="AlphaFoldDB" id="A0A3Q3VME2"/>
<dbReference type="GO" id="GO:0015629">
    <property type="term" value="C:actin cytoskeleton"/>
    <property type="evidence" value="ECO:0007669"/>
    <property type="project" value="TreeGrafter"/>
</dbReference>
<dbReference type="PANTHER" id="PTHR16154">
    <property type="entry name" value="NEURABIN"/>
    <property type="match status" value="1"/>
</dbReference>
<dbReference type="InterPro" id="IPR013761">
    <property type="entry name" value="SAM/pointed_sf"/>
</dbReference>
<evidence type="ECO:0000313" key="5">
    <source>
        <dbReference type="Ensembl" id="ENSMMOP00000001718.1"/>
    </source>
</evidence>
<dbReference type="SUPFAM" id="SSF47769">
    <property type="entry name" value="SAM/Pointed domain"/>
    <property type="match status" value="1"/>
</dbReference>
<dbReference type="GO" id="GO:0019722">
    <property type="term" value="P:calcium-mediated signaling"/>
    <property type="evidence" value="ECO:0007669"/>
    <property type="project" value="TreeGrafter"/>
</dbReference>
<evidence type="ECO:0000313" key="6">
    <source>
        <dbReference type="Proteomes" id="UP000261620"/>
    </source>
</evidence>
<dbReference type="InterPro" id="IPR043446">
    <property type="entry name" value="Neurabin-like"/>
</dbReference>
<feature type="compositionally biased region" description="Polar residues" evidence="3">
    <location>
        <begin position="207"/>
        <end position="216"/>
    </location>
</feature>
<feature type="region of interest" description="Disordered" evidence="3">
    <location>
        <begin position="207"/>
        <end position="252"/>
    </location>
</feature>
<protein>
    <recommendedName>
        <fullName evidence="4">SAM domain-containing protein</fullName>
    </recommendedName>
</protein>
<dbReference type="GO" id="GO:0051015">
    <property type="term" value="F:actin filament binding"/>
    <property type="evidence" value="ECO:0007669"/>
    <property type="project" value="TreeGrafter"/>
</dbReference>
<dbReference type="GO" id="GO:0007015">
    <property type="term" value="P:actin filament organization"/>
    <property type="evidence" value="ECO:0007669"/>
    <property type="project" value="TreeGrafter"/>
</dbReference>
<reference evidence="5" key="2">
    <citation type="submission" date="2025-09" db="UniProtKB">
        <authorList>
            <consortium name="Ensembl"/>
        </authorList>
    </citation>
    <scope>IDENTIFICATION</scope>
</reference>
<dbReference type="Ensembl" id="ENSMMOT00000001750.1">
    <property type="protein sequence ID" value="ENSMMOP00000001718.1"/>
    <property type="gene ID" value="ENSMMOG00000001444.1"/>
</dbReference>
<dbReference type="SMART" id="SM00454">
    <property type="entry name" value="SAM"/>
    <property type="match status" value="1"/>
</dbReference>
<evidence type="ECO:0000256" key="2">
    <source>
        <dbReference type="ARBA" id="ARBA00023054"/>
    </source>
</evidence>
<feature type="compositionally biased region" description="Polar residues" evidence="3">
    <location>
        <begin position="76"/>
        <end position="85"/>
    </location>
</feature>
<proteinExistence type="predicted"/>
<dbReference type="Pfam" id="PF07647">
    <property type="entry name" value="SAM_2"/>
    <property type="match status" value="1"/>
</dbReference>
<keyword evidence="1" id="KW-0597">Phosphoprotein</keyword>
<keyword evidence="6" id="KW-1185">Reference proteome</keyword>
<dbReference type="GO" id="GO:0030425">
    <property type="term" value="C:dendrite"/>
    <property type="evidence" value="ECO:0007669"/>
    <property type="project" value="TreeGrafter"/>
</dbReference>
<evidence type="ECO:0000256" key="1">
    <source>
        <dbReference type="ARBA" id="ARBA00022553"/>
    </source>
</evidence>
<sequence length="395" mass="43510">SVQKGRAQLSVKAHRHRPSRSCYRDIVSSMEGDESLEQKVQHTFHHRPGVPSCQVRCSPQEDGSSLATPPRGRYHQLTNTTSQEALVSPGSSSSRPRPSSDSRAYTRILVPASSPADPGCPDPMLDKKTKRRFLDLGVTLRRSYIWVRKDKSRRWVQHVPNNKHTNKKQTYILCVVLRELSQSPSRSSGSFISFSWFTEGRAALSSSGTPVCSPMSSPRARKFQSQESALSEEFSPPPTSPPAGSSCRFSHPYQTLSQSSNEASDGLSCPLSSWSTQQVCQWLKGLNMDEYVPEFSARHVDGRELLQMDGSKLKGLGVLSSSDRGALKRRVKEIQTAAKKEKKAAETPQKSWGSAKASTAAEANTLQALAAEALKDKCPLGGHRHLQLILPETTK</sequence>
<accession>A0A3Q3VME2</accession>
<evidence type="ECO:0000259" key="4">
    <source>
        <dbReference type="PROSITE" id="PS50105"/>
    </source>
</evidence>
<organism evidence="5 6">
    <name type="scientific">Mola mola</name>
    <name type="common">Ocean sunfish</name>
    <name type="synonym">Tetraodon mola</name>
    <dbReference type="NCBI Taxonomy" id="94237"/>
    <lineage>
        <taxon>Eukaryota</taxon>
        <taxon>Metazoa</taxon>
        <taxon>Chordata</taxon>
        <taxon>Craniata</taxon>
        <taxon>Vertebrata</taxon>
        <taxon>Euteleostomi</taxon>
        <taxon>Actinopterygii</taxon>
        <taxon>Neopterygii</taxon>
        <taxon>Teleostei</taxon>
        <taxon>Neoteleostei</taxon>
        <taxon>Acanthomorphata</taxon>
        <taxon>Eupercaria</taxon>
        <taxon>Tetraodontiformes</taxon>
        <taxon>Molidae</taxon>
        <taxon>Mola</taxon>
    </lineage>
</organism>
<feature type="compositionally biased region" description="Polar residues" evidence="3">
    <location>
        <begin position="55"/>
        <end position="67"/>
    </location>
</feature>
<dbReference type="InterPro" id="IPR001660">
    <property type="entry name" value="SAM"/>
</dbReference>
<dbReference type="Gene3D" id="1.10.150.50">
    <property type="entry name" value="Transcription Factor, Ets-1"/>
    <property type="match status" value="1"/>
</dbReference>
<feature type="domain" description="SAM" evidence="4">
    <location>
        <begin position="274"/>
        <end position="337"/>
    </location>
</feature>
<reference evidence="5" key="1">
    <citation type="submission" date="2025-08" db="UniProtKB">
        <authorList>
            <consortium name="Ensembl"/>
        </authorList>
    </citation>
    <scope>IDENTIFICATION</scope>
</reference>
<dbReference type="GO" id="GO:0014069">
    <property type="term" value="C:postsynaptic density"/>
    <property type="evidence" value="ECO:0007669"/>
    <property type="project" value="TreeGrafter"/>
</dbReference>
<keyword evidence="2" id="KW-0175">Coiled coil</keyword>
<dbReference type="GO" id="GO:0031175">
    <property type="term" value="P:neuron projection development"/>
    <property type="evidence" value="ECO:0007669"/>
    <property type="project" value="TreeGrafter"/>
</dbReference>
<feature type="region of interest" description="Disordered" evidence="3">
    <location>
        <begin position="1"/>
        <end position="20"/>
    </location>
</feature>